<reference evidence="5" key="3">
    <citation type="journal article" date="2022" name="Insect Sci.">
        <title>Genome-wide identification, classification, and expression profiling of serine esterases and other esterase-related proteins in the tobacco hornworm, Manduca sexta.</title>
        <authorList>
            <person name="Miao Z."/>
            <person name="Xiong C."/>
            <person name="Cao X."/>
            <person name="Shan T."/>
            <person name="Jin Q."/>
            <person name="Jiang H."/>
        </authorList>
    </citation>
    <scope>NUCLEOTIDE SEQUENCE</scope>
    <source>
        <strain evidence="5">JHE3</strain>
    </source>
</reference>
<dbReference type="PANTHER" id="PTHR11559">
    <property type="entry name" value="CARBOXYLESTERASE"/>
    <property type="match status" value="1"/>
</dbReference>
<dbReference type="Pfam" id="PF00135">
    <property type="entry name" value="COesterase"/>
    <property type="match status" value="1"/>
</dbReference>
<dbReference type="InterPro" id="IPR050309">
    <property type="entry name" value="Type-B_Carboxylest/Lipase"/>
</dbReference>
<protein>
    <submittedName>
        <fullName evidence="5">Esterase</fullName>
    </submittedName>
</protein>
<evidence type="ECO:0000313" key="4">
    <source>
        <dbReference type="EMBL" id="KAG6442078.1"/>
    </source>
</evidence>
<evidence type="ECO:0000313" key="5">
    <source>
        <dbReference type="EMBL" id="UXP72006.1"/>
    </source>
</evidence>
<name>A0A921YMK6_MANSE</name>
<feature type="signal peptide" evidence="2">
    <location>
        <begin position="1"/>
        <end position="21"/>
    </location>
</feature>
<dbReference type="SUPFAM" id="SSF53474">
    <property type="entry name" value="alpha/beta-Hydrolases"/>
    <property type="match status" value="1"/>
</dbReference>
<keyword evidence="1" id="KW-0325">Glycoprotein</keyword>
<dbReference type="AlphaFoldDB" id="A0A921YMK6"/>
<organism evidence="4 6">
    <name type="scientific">Manduca sexta</name>
    <name type="common">Tobacco hawkmoth</name>
    <name type="synonym">Tobacco hornworm</name>
    <dbReference type="NCBI Taxonomy" id="7130"/>
    <lineage>
        <taxon>Eukaryota</taxon>
        <taxon>Metazoa</taxon>
        <taxon>Ecdysozoa</taxon>
        <taxon>Arthropoda</taxon>
        <taxon>Hexapoda</taxon>
        <taxon>Insecta</taxon>
        <taxon>Pterygota</taxon>
        <taxon>Neoptera</taxon>
        <taxon>Endopterygota</taxon>
        <taxon>Lepidoptera</taxon>
        <taxon>Glossata</taxon>
        <taxon>Ditrysia</taxon>
        <taxon>Bombycoidea</taxon>
        <taxon>Sphingidae</taxon>
        <taxon>Sphinginae</taxon>
        <taxon>Sphingini</taxon>
        <taxon>Manduca</taxon>
    </lineage>
</organism>
<evidence type="ECO:0000259" key="3">
    <source>
        <dbReference type="Pfam" id="PF00135"/>
    </source>
</evidence>
<evidence type="ECO:0000256" key="1">
    <source>
        <dbReference type="ARBA" id="ARBA00023180"/>
    </source>
</evidence>
<evidence type="ECO:0000256" key="2">
    <source>
        <dbReference type="SAM" id="SignalP"/>
    </source>
</evidence>
<sequence length="582" mass="65356">MTLRAVTVVLAVLCCTRCTNAKHDKCDGCDVVVKLKSGPICGSVELAENATKYYSFKGIPYAKPPTGARRFAPLQKCKPWTNIRLTVLEGPVCPQLDEYYGIIPFHPNGMEEDCMYANVYSPICAKLNGNNLDEGLPILVNIHGGAYQSGSGNPDLHGPGYLMYKGDVVVMSFNYRLAVFGFLSLDSDKIPGNNGLRDIIFFLQWVQENAKAFGGNPRDVTLIGHSMAAMTVHLLSLSKAAEGLFQRLIMLSGTAIPMFYSASPVYARFVAGMFLKAAGITATDPAVIHKQLIKMPLNDIMYANSIVQYKTGITTFVPVVESDHPGVTKVLDDEPLKLIEQGRGANIPLLVGFTSSEMVFIRRLLINLNMLGRIRKDPRHILSPRLIFSLNATDARHRGKRVLERYFHGAPSIENLIHFMSDNFFRYPTFKLAQFRNATGAAPMYLYEFSYESLFSVIKRALWESYCGASHLEDFTYIFRTDTILRHRVSFPPVDSDDEMKDWMTDFVLNFVRCDNPTCRDDATSPWPPTEYPEIRLQSIAKPRMYNMVELSDEFKDMVNFFDSIDSDIAPLSERLNIGPLE</sequence>
<keyword evidence="6" id="KW-1185">Reference proteome</keyword>
<dbReference type="EMBL" id="JH668290">
    <property type="protein sequence ID" value="KAG6442079.1"/>
    <property type="molecule type" value="Genomic_DNA"/>
</dbReference>
<evidence type="ECO:0000313" key="6">
    <source>
        <dbReference type="Proteomes" id="UP000791440"/>
    </source>
</evidence>
<feature type="domain" description="Carboxylesterase type B" evidence="3">
    <location>
        <begin position="32"/>
        <end position="532"/>
    </location>
</feature>
<keyword evidence="2" id="KW-0732">Signal</keyword>
<dbReference type="Gene3D" id="3.40.50.1820">
    <property type="entry name" value="alpha/beta hydrolase"/>
    <property type="match status" value="1"/>
</dbReference>
<reference evidence="4" key="2">
    <citation type="submission" date="2020-12" db="EMBL/GenBank/DDBJ databases">
        <authorList>
            <person name="Kanost M."/>
        </authorList>
    </citation>
    <scope>NUCLEOTIDE SEQUENCE</scope>
</reference>
<dbReference type="EMBL" id="ON929224">
    <property type="protein sequence ID" value="UXP72006.1"/>
    <property type="molecule type" value="mRNA"/>
</dbReference>
<proteinExistence type="evidence at transcript level"/>
<dbReference type="EMBL" id="JH668290">
    <property type="protein sequence ID" value="KAG6442078.1"/>
    <property type="molecule type" value="Genomic_DNA"/>
</dbReference>
<accession>A0A921YMK6</accession>
<gene>
    <name evidence="4" type="ORF">O3G_MSEX002094</name>
</gene>
<feature type="chain" id="PRO_5038276276" evidence="2">
    <location>
        <begin position="22"/>
        <end position="582"/>
    </location>
</feature>
<reference evidence="4" key="1">
    <citation type="journal article" date="2016" name="Insect Biochem. Mol. Biol.">
        <title>Multifaceted biological insights from a draft genome sequence of the tobacco hornworm moth, Manduca sexta.</title>
        <authorList>
            <person name="Kanost M.R."/>
            <person name="Arrese E.L."/>
            <person name="Cao X."/>
            <person name="Chen Y.R."/>
            <person name="Chellapilla S."/>
            <person name="Goldsmith M.R."/>
            <person name="Grosse-Wilde E."/>
            <person name="Heckel D.G."/>
            <person name="Herndon N."/>
            <person name="Jiang H."/>
            <person name="Papanicolaou A."/>
            <person name="Qu J."/>
            <person name="Soulages J.L."/>
            <person name="Vogel H."/>
            <person name="Walters J."/>
            <person name="Waterhouse R.M."/>
            <person name="Ahn S.J."/>
            <person name="Almeida F.C."/>
            <person name="An C."/>
            <person name="Aqrawi P."/>
            <person name="Bretschneider A."/>
            <person name="Bryant W.B."/>
            <person name="Bucks S."/>
            <person name="Chao H."/>
            <person name="Chevignon G."/>
            <person name="Christen J.M."/>
            <person name="Clarke D.F."/>
            <person name="Dittmer N.T."/>
            <person name="Ferguson L.C.F."/>
            <person name="Garavelou S."/>
            <person name="Gordon K.H.J."/>
            <person name="Gunaratna R.T."/>
            <person name="Han Y."/>
            <person name="Hauser F."/>
            <person name="He Y."/>
            <person name="Heidel-Fischer H."/>
            <person name="Hirsh A."/>
            <person name="Hu Y."/>
            <person name="Jiang H."/>
            <person name="Kalra D."/>
            <person name="Klinner C."/>
            <person name="Konig C."/>
            <person name="Kovar C."/>
            <person name="Kroll A.R."/>
            <person name="Kuwar S.S."/>
            <person name="Lee S.L."/>
            <person name="Lehman R."/>
            <person name="Li K."/>
            <person name="Li Z."/>
            <person name="Liang H."/>
            <person name="Lovelace S."/>
            <person name="Lu Z."/>
            <person name="Mansfield J.H."/>
            <person name="McCulloch K.J."/>
            <person name="Mathew T."/>
            <person name="Morton B."/>
            <person name="Muzny D.M."/>
            <person name="Neunemann D."/>
            <person name="Ongeri F."/>
            <person name="Pauchet Y."/>
            <person name="Pu L.L."/>
            <person name="Pyrousis I."/>
            <person name="Rao X.J."/>
            <person name="Redding A."/>
            <person name="Roesel C."/>
            <person name="Sanchez-Gracia A."/>
            <person name="Schaack S."/>
            <person name="Shukla A."/>
            <person name="Tetreau G."/>
            <person name="Wang Y."/>
            <person name="Xiong G.H."/>
            <person name="Traut W."/>
            <person name="Walsh T.K."/>
            <person name="Worley K.C."/>
            <person name="Wu D."/>
            <person name="Wu W."/>
            <person name="Wu Y.Q."/>
            <person name="Zhang X."/>
            <person name="Zou Z."/>
            <person name="Zucker H."/>
            <person name="Briscoe A.D."/>
            <person name="Burmester T."/>
            <person name="Clem R.J."/>
            <person name="Feyereisen R."/>
            <person name="Grimmelikhuijzen C.J.P."/>
            <person name="Hamodrakas S.J."/>
            <person name="Hansson B.S."/>
            <person name="Huguet E."/>
            <person name="Jermiin L.S."/>
            <person name="Lan Q."/>
            <person name="Lehman H.K."/>
            <person name="Lorenzen M."/>
            <person name="Merzendorfer H."/>
            <person name="Michalopoulos I."/>
            <person name="Morton D.B."/>
            <person name="Muthukrishnan S."/>
            <person name="Oakeshott J.G."/>
            <person name="Palmer W."/>
            <person name="Park Y."/>
            <person name="Passarelli A.L."/>
            <person name="Rozas J."/>
            <person name="Schwartz L.M."/>
            <person name="Smith W."/>
            <person name="Southgate A."/>
            <person name="Vilcinskas A."/>
            <person name="Vogt R."/>
            <person name="Wang P."/>
            <person name="Werren J."/>
            <person name="Yu X.Q."/>
            <person name="Zhou J.J."/>
            <person name="Brown S.J."/>
            <person name="Scherer S.E."/>
            <person name="Richards S."/>
            <person name="Blissard G.W."/>
        </authorList>
    </citation>
    <scope>NUCLEOTIDE SEQUENCE</scope>
</reference>
<dbReference type="Proteomes" id="UP000791440">
    <property type="component" value="Unassembled WGS sequence"/>
</dbReference>
<dbReference type="InterPro" id="IPR002018">
    <property type="entry name" value="CarbesteraseB"/>
</dbReference>
<dbReference type="InterPro" id="IPR029058">
    <property type="entry name" value="AB_hydrolase_fold"/>
</dbReference>